<gene>
    <name evidence="1" type="ORF">B9L19_08230</name>
</gene>
<name>A0A226QCB6_9BACL</name>
<dbReference type="AlphaFoldDB" id="A0A226QCB6"/>
<reference evidence="1 2" key="1">
    <citation type="submission" date="2017-05" db="EMBL/GenBank/DDBJ databases">
        <title>The genome sequence of Geobacillus thermocatenulatus DSM 730.</title>
        <authorList>
            <person name="Ramaloko W.T."/>
            <person name="Koen N."/>
            <person name="Polliack S."/>
            <person name="Aliyu H."/>
            <person name="Lebre P."/>
            <person name="Mohr T."/>
            <person name="Oswald F."/>
            <person name="Zwick M."/>
            <person name="Neumann A."/>
            <person name="Syldatk C."/>
            <person name="Cowan D."/>
            <person name="De Maayer P."/>
        </authorList>
    </citation>
    <scope>NUCLEOTIDE SEQUENCE [LARGE SCALE GENOMIC DNA]</scope>
    <source>
        <strain evidence="1 2">BGSC 93A1</strain>
    </source>
</reference>
<proteinExistence type="predicted"/>
<dbReference type="Proteomes" id="UP000198378">
    <property type="component" value="Unassembled WGS sequence"/>
</dbReference>
<evidence type="ECO:0000313" key="1">
    <source>
        <dbReference type="EMBL" id="OXB89975.1"/>
    </source>
</evidence>
<evidence type="ECO:0000313" key="2">
    <source>
        <dbReference type="Proteomes" id="UP000198378"/>
    </source>
</evidence>
<sequence>MLINDIKQLDDAFPDGVYAVPRSSKEPKVKVRALYDYCKQKRVIPQELSEKEMERFLER</sequence>
<comment type="caution">
    <text evidence="1">The sequence shown here is derived from an EMBL/GenBank/DDBJ whole genome shotgun (WGS) entry which is preliminary data.</text>
</comment>
<dbReference type="KEGG" id="gtm:GT3921_04890"/>
<keyword evidence="2" id="KW-1185">Reference proteome</keyword>
<dbReference type="EMBL" id="NEWK01000001">
    <property type="protein sequence ID" value="OXB89975.1"/>
    <property type="molecule type" value="Genomic_DNA"/>
</dbReference>
<protein>
    <submittedName>
        <fullName evidence="1">Uncharacterized protein</fullName>
    </submittedName>
</protein>
<accession>A0A226QCB6</accession>
<organism evidence="1 2">
    <name type="scientific">Geobacillus thermocatenulatus</name>
    <dbReference type="NCBI Taxonomy" id="33938"/>
    <lineage>
        <taxon>Bacteria</taxon>
        <taxon>Bacillati</taxon>
        <taxon>Bacillota</taxon>
        <taxon>Bacilli</taxon>
        <taxon>Bacillales</taxon>
        <taxon>Anoxybacillaceae</taxon>
        <taxon>Geobacillus</taxon>
        <taxon>Geobacillus thermoleovorans group</taxon>
    </lineage>
</organism>